<evidence type="ECO:0000256" key="5">
    <source>
        <dbReference type="SAM" id="MobiDB-lite"/>
    </source>
</evidence>
<reference evidence="9" key="1">
    <citation type="submission" date="2016-06" db="UniProtKB">
        <authorList>
            <consortium name="WormBaseParasite"/>
        </authorList>
    </citation>
    <scope>IDENTIFICATION</scope>
</reference>
<protein>
    <submittedName>
        <fullName evidence="9">AN1-type domain-containing protein</fullName>
    </submittedName>
</protein>
<evidence type="ECO:0000313" key="9">
    <source>
        <dbReference type="WBParaSite" id="ECPE_0000556401-mRNA-1"/>
    </source>
</evidence>
<dbReference type="Gene3D" id="4.10.1110.10">
    <property type="entry name" value="AN1-like Zinc finger"/>
    <property type="match status" value="1"/>
</dbReference>
<feature type="compositionally biased region" description="Pro residues" evidence="5">
    <location>
        <begin position="26"/>
        <end position="36"/>
    </location>
</feature>
<dbReference type="PANTHER" id="PTHR46728">
    <property type="entry name" value="AN1-TYPE ZINC FINGER PROTEIN 4"/>
    <property type="match status" value="1"/>
</dbReference>
<keyword evidence="3" id="KW-0862">Zinc</keyword>
<feature type="compositionally biased region" description="Polar residues" evidence="5">
    <location>
        <begin position="329"/>
        <end position="340"/>
    </location>
</feature>
<feature type="compositionally biased region" description="Basic and acidic residues" evidence="5">
    <location>
        <begin position="381"/>
        <end position="390"/>
    </location>
</feature>
<dbReference type="InterPro" id="IPR053061">
    <property type="entry name" value="AN1-type_zinc_finger"/>
</dbReference>
<dbReference type="EMBL" id="UZAN01042419">
    <property type="protein sequence ID" value="VDP75865.1"/>
    <property type="molecule type" value="Genomic_DNA"/>
</dbReference>
<feature type="region of interest" description="Disordered" evidence="5">
    <location>
        <begin position="216"/>
        <end position="261"/>
    </location>
</feature>
<organism evidence="9">
    <name type="scientific">Echinostoma caproni</name>
    <dbReference type="NCBI Taxonomy" id="27848"/>
    <lineage>
        <taxon>Eukaryota</taxon>
        <taxon>Metazoa</taxon>
        <taxon>Spiralia</taxon>
        <taxon>Lophotrochozoa</taxon>
        <taxon>Platyhelminthes</taxon>
        <taxon>Trematoda</taxon>
        <taxon>Digenea</taxon>
        <taxon>Plagiorchiida</taxon>
        <taxon>Echinostomata</taxon>
        <taxon>Echinostomatoidea</taxon>
        <taxon>Echinostomatidae</taxon>
        <taxon>Echinostoma</taxon>
    </lineage>
</organism>
<feature type="region of interest" description="Disordered" evidence="5">
    <location>
        <begin position="78"/>
        <end position="103"/>
    </location>
</feature>
<feature type="region of interest" description="Disordered" evidence="5">
    <location>
        <begin position="321"/>
        <end position="340"/>
    </location>
</feature>
<dbReference type="GO" id="GO:0008270">
    <property type="term" value="F:zinc ion binding"/>
    <property type="evidence" value="ECO:0007669"/>
    <property type="project" value="UniProtKB-KW"/>
</dbReference>
<gene>
    <name evidence="7" type="ORF">ECPE_LOCUS5551</name>
</gene>
<proteinExistence type="predicted"/>
<accession>A0A183AF16</accession>
<keyword evidence="2 4" id="KW-0863">Zinc-finger</keyword>
<dbReference type="PANTHER" id="PTHR46728:SF1">
    <property type="entry name" value="AN1-TYPE ZINC FINGER PROTEIN 4"/>
    <property type="match status" value="1"/>
</dbReference>
<dbReference type="Proteomes" id="UP000272942">
    <property type="component" value="Unassembled WGS sequence"/>
</dbReference>
<feature type="region of interest" description="Disordered" evidence="5">
    <location>
        <begin position="430"/>
        <end position="489"/>
    </location>
</feature>
<feature type="compositionally biased region" description="Polar residues" evidence="5">
    <location>
        <begin position="433"/>
        <end position="444"/>
    </location>
</feature>
<evidence type="ECO:0000259" key="6">
    <source>
        <dbReference type="PROSITE" id="PS51039"/>
    </source>
</evidence>
<dbReference type="InterPro" id="IPR000058">
    <property type="entry name" value="Znf_AN1"/>
</dbReference>
<dbReference type="OrthoDB" id="756206at2759"/>
<dbReference type="InterPro" id="IPR035896">
    <property type="entry name" value="AN1-like_Znf"/>
</dbReference>
<dbReference type="AlphaFoldDB" id="A0A183AF16"/>
<feature type="region of interest" description="Disordered" evidence="5">
    <location>
        <begin position="507"/>
        <end position="582"/>
    </location>
</feature>
<dbReference type="SMART" id="SM00154">
    <property type="entry name" value="ZnF_AN1"/>
    <property type="match status" value="1"/>
</dbReference>
<feature type="compositionally biased region" description="Acidic residues" evidence="5">
    <location>
        <begin position="221"/>
        <end position="248"/>
    </location>
</feature>
<feature type="compositionally biased region" description="Polar residues" evidence="5">
    <location>
        <begin position="391"/>
        <end position="405"/>
    </location>
</feature>
<reference evidence="7 8" key="2">
    <citation type="submission" date="2018-11" db="EMBL/GenBank/DDBJ databases">
        <authorList>
            <consortium name="Pathogen Informatics"/>
        </authorList>
    </citation>
    <scope>NUCLEOTIDE SEQUENCE [LARGE SCALE GENOMIC DNA]</scope>
    <source>
        <strain evidence="7 8">Egypt</strain>
    </source>
</reference>
<evidence type="ECO:0000256" key="2">
    <source>
        <dbReference type="ARBA" id="ARBA00022771"/>
    </source>
</evidence>
<name>A0A183AF16_9TREM</name>
<feature type="region of interest" description="Disordered" evidence="5">
    <location>
        <begin position="354"/>
        <end position="415"/>
    </location>
</feature>
<keyword evidence="1" id="KW-0479">Metal-binding</keyword>
<dbReference type="Pfam" id="PF01428">
    <property type="entry name" value="zf-AN1"/>
    <property type="match status" value="1"/>
</dbReference>
<evidence type="ECO:0000256" key="3">
    <source>
        <dbReference type="ARBA" id="ARBA00022833"/>
    </source>
</evidence>
<evidence type="ECO:0000313" key="8">
    <source>
        <dbReference type="Proteomes" id="UP000272942"/>
    </source>
</evidence>
<dbReference type="SUPFAM" id="SSF118310">
    <property type="entry name" value="AN1-like Zinc finger"/>
    <property type="match status" value="1"/>
</dbReference>
<evidence type="ECO:0000256" key="1">
    <source>
        <dbReference type="ARBA" id="ARBA00022723"/>
    </source>
</evidence>
<keyword evidence="8" id="KW-1185">Reference proteome</keyword>
<sequence length="648" mass="70746">MCTDLTVPDSVEDRPISSGKEGNCPHSPPLGYPPLINPSNRLRHTLNSFDLSSYWRLYEPNEVTTLSQPAMSRSRFPLIGMTEPDSESNPSAPGSDRDSPTAGFNLIVQSDSASNPADGLDDFPFTNSDVTSATATILAGLLSVTGDRLALPCQTSGSERGYGRGRYSYHWLRQRASPLLEAADELTHANAPDACWDADDRDDTRDIVPSSTFFEFGVADRDEDGEEDPEEEEDDDLDGEEDDDDGDSVDTKGAYTCGPDDDDSLADLEDYLFFHRTADLLFGPPIAPIYPSCPYSYSDRSLGADNWRSEFEVDFGITRSRERRKDTSSKNQNGTAWHQECTQLAEKVQDLKTRMREARVRRQSRQRRSCQGREPSTVETSNKENIHSEPEQCSTSKHASSSTEGSRLVNPETEPIIDFSGLPSISARRAGSLVSQPTSHTNDLAPSDLIAQKGSPVPYSSSSSTLASNVTKPPSAPSPRSSQQRSRHGISQAIQFLPNLIGAAVPNQSSSSTRLLSADDGRARVSSRLGSSGGHSSTPKTSAGRQEGQVVLRPLAAPPAPGKTDTLPNNPRSPLKPHSPNSVRRKRCALCLRKIGIVNSYSCRCGRNFCSRHRYAEVHACPFDYKAEARRTLIDSNPVVTAPKLPKI</sequence>
<feature type="compositionally biased region" description="Basic residues" evidence="5">
    <location>
        <begin position="361"/>
        <end position="370"/>
    </location>
</feature>
<evidence type="ECO:0000256" key="4">
    <source>
        <dbReference type="PROSITE-ProRule" id="PRU00449"/>
    </source>
</evidence>
<dbReference type="WBParaSite" id="ECPE_0000556401-mRNA-1">
    <property type="protein sequence ID" value="ECPE_0000556401-mRNA-1"/>
    <property type="gene ID" value="ECPE_0000556401"/>
</dbReference>
<dbReference type="PROSITE" id="PS51039">
    <property type="entry name" value="ZF_AN1"/>
    <property type="match status" value="1"/>
</dbReference>
<feature type="compositionally biased region" description="Low complexity" evidence="5">
    <location>
        <begin position="524"/>
        <end position="537"/>
    </location>
</feature>
<feature type="region of interest" description="Disordered" evidence="5">
    <location>
        <begin position="1"/>
        <end position="36"/>
    </location>
</feature>
<evidence type="ECO:0000313" key="7">
    <source>
        <dbReference type="EMBL" id="VDP75865.1"/>
    </source>
</evidence>
<feature type="domain" description="AN1-type" evidence="6">
    <location>
        <begin position="582"/>
        <end position="629"/>
    </location>
</feature>